<dbReference type="Pfam" id="PF17761">
    <property type="entry name" value="DUF1016_N"/>
    <property type="match status" value="1"/>
</dbReference>
<dbReference type="InterPro" id="IPR041527">
    <property type="entry name" value="YhcG_N"/>
</dbReference>
<reference evidence="2" key="1">
    <citation type="submission" date="2022-07" db="EMBL/GenBank/DDBJ databases">
        <title>Prevotella copri.</title>
        <authorList>
            <person name="Yang C."/>
        </authorList>
    </citation>
    <scope>NUCLEOTIDE SEQUENCE</scope>
    <source>
        <strain evidence="2">HF1805</strain>
    </source>
</reference>
<comment type="caution">
    <text evidence="2">The sequence shown here is derived from an EMBL/GenBank/DDBJ whole genome shotgun (WGS) entry which is preliminary data.</text>
</comment>
<evidence type="ECO:0000313" key="3">
    <source>
        <dbReference type="Proteomes" id="UP001205506"/>
    </source>
</evidence>
<dbReference type="EMBL" id="JANDWU010000021">
    <property type="protein sequence ID" value="MCP9550015.1"/>
    <property type="molecule type" value="Genomic_DNA"/>
</dbReference>
<protein>
    <submittedName>
        <fullName evidence="2">DUF1016 N-terminal domain-containing protein</fullName>
    </submittedName>
</protein>
<dbReference type="AlphaFoldDB" id="A0AAW5IEJ0"/>
<dbReference type="Proteomes" id="UP001205506">
    <property type="component" value="Unassembled WGS sequence"/>
</dbReference>
<gene>
    <name evidence="2" type="ORF">NNC68_11090</name>
</gene>
<dbReference type="RefSeq" id="WP_254971108.1">
    <property type="nucleotide sequence ID" value="NZ_JANDWU010000021.1"/>
</dbReference>
<feature type="domain" description="YhcG N-terminal" evidence="1">
    <location>
        <begin position="2"/>
        <end position="74"/>
    </location>
</feature>
<evidence type="ECO:0000259" key="1">
    <source>
        <dbReference type="Pfam" id="PF17761"/>
    </source>
</evidence>
<accession>A0AAW5IEJ0</accession>
<proteinExistence type="predicted"/>
<sequence>MRSVDFCRVLMYRAIGHRIVGKEQQAKGSAEYGKYLIKSLAKEIGPEYGSGFGERQLNFCRQFYNTYSIVNACVHN</sequence>
<name>A0AAW5IEJ0_9BACT</name>
<organism evidence="2 3">
    <name type="scientific">Segatella copri</name>
    <dbReference type="NCBI Taxonomy" id="165179"/>
    <lineage>
        <taxon>Bacteria</taxon>
        <taxon>Pseudomonadati</taxon>
        <taxon>Bacteroidota</taxon>
        <taxon>Bacteroidia</taxon>
        <taxon>Bacteroidales</taxon>
        <taxon>Prevotellaceae</taxon>
        <taxon>Segatella</taxon>
    </lineage>
</organism>
<evidence type="ECO:0000313" key="2">
    <source>
        <dbReference type="EMBL" id="MCP9550015.1"/>
    </source>
</evidence>